<evidence type="ECO:0000313" key="1">
    <source>
        <dbReference type="EMBL" id="QLI66733.1"/>
    </source>
</evidence>
<proteinExistence type="predicted"/>
<dbReference type="RefSeq" id="XP_065986221.1">
    <property type="nucleotide sequence ID" value="XM_066130459.1"/>
</dbReference>
<gene>
    <name evidence="1" type="ORF">G6M90_00g049140</name>
</gene>
<evidence type="ECO:0000313" key="2">
    <source>
        <dbReference type="Proteomes" id="UP000510686"/>
    </source>
</evidence>
<dbReference type="EMBL" id="CP058933">
    <property type="protein sequence ID" value="QLI66733.1"/>
    <property type="molecule type" value="Genomic_DNA"/>
</dbReference>
<dbReference type="KEGG" id="mbrn:90967742"/>
<keyword evidence="2" id="KW-1185">Reference proteome</keyword>
<name>A0A7D5UUC9_9HYPO</name>
<dbReference type="AlphaFoldDB" id="A0A7D5UUC9"/>
<accession>A0A7D5UUC9</accession>
<protein>
    <submittedName>
        <fullName evidence="1">Uncharacterized protein</fullName>
    </submittedName>
</protein>
<organism evidence="1 2">
    <name type="scientific">Metarhizium brunneum</name>
    <dbReference type="NCBI Taxonomy" id="500148"/>
    <lineage>
        <taxon>Eukaryota</taxon>
        <taxon>Fungi</taxon>
        <taxon>Dikarya</taxon>
        <taxon>Ascomycota</taxon>
        <taxon>Pezizomycotina</taxon>
        <taxon>Sordariomycetes</taxon>
        <taxon>Hypocreomycetidae</taxon>
        <taxon>Hypocreales</taxon>
        <taxon>Clavicipitaceae</taxon>
        <taxon>Metarhizium</taxon>
    </lineage>
</organism>
<dbReference type="GeneID" id="90967742"/>
<dbReference type="Proteomes" id="UP000510686">
    <property type="component" value="Chromosome 2"/>
</dbReference>
<sequence>MSSHCAFTLYQVNKQVFKALATYDVNRHQYPTDAKRQGGSAFGNVNARF</sequence>
<reference evidence="1 2" key="1">
    <citation type="submission" date="2020-07" db="EMBL/GenBank/DDBJ databases">
        <title>Telomere length de novo assembly of all 7 chromosomes of the fungus, Metarhizium brunneum, using a novel assembly pipeline.</title>
        <authorList>
            <person name="Saud z."/>
            <person name="Kortsinoglou A."/>
            <person name="Kouvelis V.N."/>
            <person name="Butt T.M."/>
        </authorList>
    </citation>
    <scope>NUCLEOTIDE SEQUENCE [LARGE SCALE GENOMIC DNA]</scope>
    <source>
        <strain evidence="1 2">4556</strain>
    </source>
</reference>